<dbReference type="SUPFAM" id="SSF56281">
    <property type="entry name" value="Metallo-hydrolase/oxidoreductase"/>
    <property type="match status" value="1"/>
</dbReference>
<reference evidence="8" key="1">
    <citation type="submission" date="2022-07" db="EMBL/GenBank/DDBJ databases">
        <title>Phylogenomic reconstructions and comparative analyses of Kickxellomycotina fungi.</title>
        <authorList>
            <person name="Reynolds N.K."/>
            <person name="Stajich J.E."/>
            <person name="Barry K."/>
            <person name="Grigoriev I.V."/>
            <person name="Crous P."/>
            <person name="Smith M.E."/>
        </authorList>
    </citation>
    <scope>NUCLEOTIDE SEQUENCE</scope>
    <source>
        <strain evidence="8">BCRC 34297</strain>
    </source>
</reference>
<feature type="compositionally biased region" description="Basic and acidic residues" evidence="6">
    <location>
        <begin position="14"/>
        <end position="26"/>
    </location>
</feature>
<feature type="domain" description="DNA repair metallo-beta-lactamase" evidence="7">
    <location>
        <begin position="468"/>
        <end position="621"/>
    </location>
</feature>
<evidence type="ECO:0000256" key="3">
    <source>
        <dbReference type="ARBA" id="ARBA00022763"/>
    </source>
</evidence>
<comment type="caution">
    <text evidence="8">The sequence shown here is derived from an EMBL/GenBank/DDBJ whole genome shotgun (WGS) entry which is preliminary data.</text>
</comment>
<dbReference type="EMBL" id="JANBUH010000133">
    <property type="protein sequence ID" value="KAJ2754202.1"/>
    <property type="molecule type" value="Genomic_DNA"/>
</dbReference>
<comment type="subcellular location">
    <subcellularLocation>
        <location evidence="1">Nucleus</location>
    </subcellularLocation>
</comment>
<feature type="region of interest" description="Disordered" evidence="6">
    <location>
        <begin position="146"/>
        <end position="165"/>
    </location>
</feature>
<evidence type="ECO:0000256" key="1">
    <source>
        <dbReference type="ARBA" id="ARBA00004123"/>
    </source>
</evidence>
<dbReference type="Proteomes" id="UP001140011">
    <property type="component" value="Unassembled WGS sequence"/>
</dbReference>
<sequence>MKREASDDSTPDTASERPSKSLRSESDTQVESVCPICQTSLSLLTLERAEFHVNGCLDVIQLESKKTRRSKSQTVSRSTSRPPLKPTNIAAKREITSDATKPSAVFSNSSSATEDLFAQVEQTPLLPEAASTGAYQYVYPQLPTTIPGQKPAGPSRASPKPLPDYKTMPGTTFTVDAFKYGTLDFCTAYFLTHFHSDHYGGLTKTGFSGHIYCSRITANCVTRKIGVSAKQVHPLPMNTRCIVQGVYVTLLDAEHCPGAAIILFEVPVGGGEVVRIVHTGDFRASRRHIDQIACVFTTPLVSSVLPEMLSDRARCRDAADNGIPHIDYVYLDTTYLDPTYSFPCQHQVIAAVGEACHKIQSCPEFLPSLITQARDSQRRHSQKPSSVNTPTPQPTRKSVQITQWFKPLQQLFSTSPESRSKRRILFVVGTYTIGKEKLFVEIARRLHSKIYMAPEKRKLLDYLESPGLTELLTDDMHEAQVHAVSMNVVNMRGMTEYLQAVRQNSTFTSLVAFSPTGWSHAGSYFPAAQAPLVQPQGISAAELDAIYASGHIAGLVDALAVSARLNDDSSGRSFGTNRLKPRGSSNSVTIFPVPYSEHSSFAELARFVCSLNCKQVVPTVFSTPDKNRQASGWLQHWHDLKQQFESRAGNAFPAFGIKNLIS</sequence>
<evidence type="ECO:0000256" key="6">
    <source>
        <dbReference type="SAM" id="MobiDB-lite"/>
    </source>
</evidence>
<evidence type="ECO:0000256" key="2">
    <source>
        <dbReference type="ARBA" id="ARBA00010304"/>
    </source>
</evidence>
<dbReference type="OrthoDB" id="262529at2759"/>
<dbReference type="CDD" id="cd16273">
    <property type="entry name" value="SNM1A-1C-like_MBL-fold"/>
    <property type="match status" value="1"/>
</dbReference>
<dbReference type="AlphaFoldDB" id="A0A9W8GZU1"/>
<gene>
    <name evidence="8" type="primary">pso2</name>
    <name evidence="8" type="ORF">GGI19_002583</name>
</gene>
<evidence type="ECO:0000259" key="7">
    <source>
        <dbReference type="Pfam" id="PF07522"/>
    </source>
</evidence>
<dbReference type="GO" id="GO:0036297">
    <property type="term" value="P:interstrand cross-link repair"/>
    <property type="evidence" value="ECO:0007669"/>
    <property type="project" value="TreeGrafter"/>
</dbReference>
<keyword evidence="5" id="KW-0539">Nucleus</keyword>
<dbReference type="InterPro" id="IPR036866">
    <property type="entry name" value="RibonucZ/Hydroxyglut_hydro"/>
</dbReference>
<feature type="compositionally biased region" description="Polar residues" evidence="6">
    <location>
        <begin position="383"/>
        <end position="397"/>
    </location>
</feature>
<evidence type="ECO:0000256" key="5">
    <source>
        <dbReference type="ARBA" id="ARBA00023242"/>
    </source>
</evidence>
<evidence type="ECO:0000313" key="8">
    <source>
        <dbReference type="EMBL" id="KAJ2754202.1"/>
    </source>
</evidence>
<dbReference type="GO" id="GO:0035312">
    <property type="term" value="F:5'-3' DNA exonuclease activity"/>
    <property type="evidence" value="ECO:0007669"/>
    <property type="project" value="TreeGrafter"/>
</dbReference>
<comment type="similarity">
    <text evidence="2">Belongs to the DNA repair metallo-beta-lactamase (DRMBL) family.</text>
</comment>
<feature type="compositionally biased region" description="Polar residues" evidence="6">
    <location>
        <begin position="97"/>
        <end position="106"/>
    </location>
</feature>
<evidence type="ECO:0000313" key="9">
    <source>
        <dbReference type="Proteomes" id="UP001140011"/>
    </source>
</evidence>
<evidence type="ECO:0000256" key="4">
    <source>
        <dbReference type="ARBA" id="ARBA00023204"/>
    </source>
</evidence>
<dbReference type="GO" id="GO:0006303">
    <property type="term" value="P:double-strand break repair via nonhomologous end joining"/>
    <property type="evidence" value="ECO:0007669"/>
    <property type="project" value="TreeGrafter"/>
</dbReference>
<feature type="compositionally biased region" description="Polar residues" evidence="6">
    <location>
        <begin position="72"/>
        <end position="81"/>
    </location>
</feature>
<dbReference type="InterPro" id="IPR011084">
    <property type="entry name" value="DRMBL"/>
</dbReference>
<feature type="region of interest" description="Disordered" evidence="6">
    <location>
        <begin position="65"/>
        <end position="106"/>
    </location>
</feature>
<dbReference type="Gene3D" id="3.60.15.10">
    <property type="entry name" value="Ribonuclease Z/Hydroxyacylglutathione hydrolase-like"/>
    <property type="match status" value="1"/>
</dbReference>
<dbReference type="Pfam" id="PF07522">
    <property type="entry name" value="DRMBL"/>
    <property type="match status" value="1"/>
</dbReference>
<dbReference type="PANTHER" id="PTHR23240:SF6">
    <property type="entry name" value="DNA CROSS-LINK REPAIR 1A PROTEIN"/>
    <property type="match status" value="1"/>
</dbReference>
<dbReference type="PANTHER" id="PTHR23240">
    <property type="entry name" value="DNA CROSS-LINK REPAIR PROTEIN PSO2/SNM1-RELATED"/>
    <property type="match status" value="1"/>
</dbReference>
<proteinExistence type="inferred from homology"/>
<accession>A0A9W8GZU1</accession>
<feature type="region of interest" description="Disordered" evidence="6">
    <location>
        <begin position="373"/>
        <end position="397"/>
    </location>
</feature>
<keyword evidence="3" id="KW-0227">DNA damage</keyword>
<dbReference type="GO" id="GO:0005634">
    <property type="term" value="C:nucleus"/>
    <property type="evidence" value="ECO:0007669"/>
    <property type="project" value="UniProtKB-SubCell"/>
</dbReference>
<dbReference type="Gene3D" id="3.40.50.12650">
    <property type="match status" value="1"/>
</dbReference>
<organism evidence="8 9">
    <name type="scientific">Coemansia pectinata</name>
    <dbReference type="NCBI Taxonomy" id="1052879"/>
    <lineage>
        <taxon>Eukaryota</taxon>
        <taxon>Fungi</taxon>
        <taxon>Fungi incertae sedis</taxon>
        <taxon>Zoopagomycota</taxon>
        <taxon>Kickxellomycotina</taxon>
        <taxon>Kickxellomycetes</taxon>
        <taxon>Kickxellales</taxon>
        <taxon>Kickxellaceae</taxon>
        <taxon>Coemansia</taxon>
    </lineage>
</organism>
<protein>
    <submittedName>
        <fullName evidence="8">Repair protein PSO2 SNM1</fullName>
    </submittedName>
</protein>
<dbReference type="GO" id="GO:0003684">
    <property type="term" value="F:damaged DNA binding"/>
    <property type="evidence" value="ECO:0007669"/>
    <property type="project" value="TreeGrafter"/>
</dbReference>
<name>A0A9W8GZU1_9FUNG</name>
<feature type="region of interest" description="Disordered" evidence="6">
    <location>
        <begin position="1"/>
        <end position="28"/>
    </location>
</feature>
<keyword evidence="9" id="KW-1185">Reference proteome</keyword>
<keyword evidence="4" id="KW-0234">DNA repair</keyword>